<dbReference type="AlphaFoldDB" id="A0A6L5XGE9"/>
<evidence type="ECO:0000256" key="1">
    <source>
        <dbReference type="SAM" id="MobiDB-lite"/>
    </source>
</evidence>
<feature type="compositionally biased region" description="Basic and acidic residues" evidence="1">
    <location>
        <begin position="48"/>
        <end position="62"/>
    </location>
</feature>
<dbReference type="Gene3D" id="3.60.15.10">
    <property type="entry name" value="Ribonuclease Z/Hydroxyacylglutathione hydrolase-like"/>
    <property type="match status" value="1"/>
</dbReference>
<protein>
    <submittedName>
        <fullName evidence="3">MBL fold metallo-hydrolase</fullName>
    </submittedName>
</protein>
<dbReference type="Proteomes" id="UP000483362">
    <property type="component" value="Unassembled WGS sequence"/>
</dbReference>
<proteinExistence type="predicted"/>
<dbReference type="PANTHER" id="PTHR47619">
    <property type="entry name" value="METALLO-HYDROLASE YYCJ-RELATED"/>
    <property type="match status" value="1"/>
</dbReference>
<evidence type="ECO:0000313" key="4">
    <source>
        <dbReference type="Proteomes" id="UP000483362"/>
    </source>
</evidence>
<dbReference type="InterPro" id="IPR052533">
    <property type="entry name" value="WalJ/YycJ-like"/>
</dbReference>
<dbReference type="EMBL" id="VULT01000026">
    <property type="protein sequence ID" value="MSS18587.1"/>
    <property type="molecule type" value="Genomic_DNA"/>
</dbReference>
<evidence type="ECO:0000313" key="3">
    <source>
        <dbReference type="EMBL" id="MSS18587.1"/>
    </source>
</evidence>
<evidence type="ECO:0000259" key="2">
    <source>
        <dbReference type="SMART" id="SM00849"/>
    </source>
</evidence>
<dbReference type="SUPFAM" id="SSF56281">
    <property type="entry name" value="Metallo-hydrolase/oxidoreductase"/>
    <property type="match status" value="1"/>
</dbReference>
<dbReference type="GO" id="GO:0016787">
    <property type="term" value="F:hydrolase activity"/>
    <property type="evidence" value="ECO:0007669"/>
    <property type="project" value="UniProtKB-KW"/>
</dbReference>
<dbReference type="SMART" id="SM00849">
    <property type="entry name" value="Lactamase_B"/>
    <property type="match status" value="1"/>
</dbReference>
<dbReference type="PANTHER" id="PTHR47619:SF1">
    <property type="entry name" value="EXODEOXYRIBONUCLEASE WALJ"/>
    <property type="match status" value="1"/>
</dbReference>
<comment type="caution">
    <text evidence="3">The sequence shown here is derived from an EMBL/GenBank/DDBJ whole genome shotgun (WGS) entry which is preliminary data.</text>
</comment>
<name>A0A6L5XGE9_9BACT</name>
<dbReference type="Pfam" id="PF12706">
    <property type="entry name" value="Lactamase_B_2"/>
    <property type="match status" value="1"/>
</dbReference>
<dbReference type="InterPro" id="IPR001279">
    <property type="entry name" value="Metallo-B-lactamas"/>
</dbReference>
<feature type="region of interest" description="Disordered" evidence="1">
    <location>
        <begin position="42"/>
        <end position="74"/>
    </location>
</feature>
<accession>A0A6L5XGE9</accession>
<organism evidence="3 4">
    <name type="scientific">Sodaliphilus pleomorphus</name>
    <dbReference type="NCBI Taxonomy" id="2606626"/>
    <lineage>
        <taxon>Bacteria</taxon>
        <taxon>Pseudomonadati</taxon>
        <taxon>Bacteroidota</taxon>
        <taxon>Bacteroidia</taxon>
        <taxon>Bacteroidales</taxon>
        <taxon>Muribaculaceae</taxon>
        <taxon>Sodaliphilus</taxon>
    </lineage>
</organism>
<keyword evidence="3" id="KW-0378">Hydrolase</keyword>
<sequence>MGAAPGGPEQGAHHLFTLQIAMKRDNRKYRHSYNETRQGVIYFDNDDDARQAPDLNDKDSGGKHATAAAGNDDKSTWPMQFASFGSGSSGNCAYLGNSRQGILIDAGVDMTHVFHDLAQNGISPSMVKGIILTHDHSDHVRYVYRIVRQYKHIHIYCTPKLMNGLLRHHNISRRVKDYQEPIFKEIPFHLAGMTITAFETSHDATDNMGFMIEGGGHRFVVGTDMGMITPRADYYMRQAEYLMIESNYDRVMLDEGHYPEYLKNRVRAEKGHLDNKMAAQFVGQIYSPGLKYVFLCHLSNDNNTPEIALSTMRAALEGSGATVGDASFAPSQRDRDVQLYALPRYETSTWFVL</sequence>
<feature type="domain" description="Metallo-beta-lactamase" evidence="2">
    <location>
        <begin position="89"/>
        <end position="272"/>
    </location>
</feature>
<reference evidence="3 4" key="1">
    <citation type="submission" date="2019-08" db="EMBL/GenBank/DDBJ databases">
        <title>In-depth cultivation of the pig gut microbiome towards novel bacterial diversity and tailored functional studies.</title>
        <authorList>
            <person name="Wylensek D."/>
            <person name="Hitch T.C.A."/>
            <person name="Clavel T."/>
        </authorList>
    </citation>
    <scope>NUCLEOTIDE SEQUENCE [LARGE SCALE GENOMIC DNA]</scope>
    <source>
        <strain evidence="3 4">Oil-RF-744-WCA-WT-10</strain>
    </source>
</reference>
<dbReference type="InterPro" id="IPR036866">
    <property type="entry name" value="RibonucZ/Hydroxyglut_hydro"/>
</dbReference>
<keyword evidence="4" id="KW-1185">Reference proteome</keyword>
<gene>
    <name evidence="3" type="ORF">FYJ29_12605</name>
</gene>